<dbReference type="SUPFAM" id="SSF52218">
    <property type="entry name" value="Flavoproteins"/>
    <property type="match status" value="1"/>
</dbReference>
<evidence type="ECO:0000259" key="3">
    <source>
        <dbReference type="Pfam" id="PF02525"/>
    </source>
</evidence>
<evidence type="ECO:0000256" key="2">
    <source>
        <dbReference type="ARBA" id="ARBA00023002"/>
    </source>
</evidence>
<protein>
    <recommendedName>
        <fullName evidence="3">Flavodoxin-like fold domain-containing protein</fullName>
    </recommendedName>
</protein>
<feature type="domain" description="Flavodoxin-like fold" evidence="3">
    <location>
        <begin position="1"/>
        <end position="177"/>
    </location>
</feature>
<reference evidence="4" key="1">
    <citation type="submission" date="2018-05" db="EMBL/GenBank/DDBJ databases">
        <authorList>
            <person name="Lanie J.A."/>
            <person name="Ng W.-L."/>
            <person name="Kazmierczak K.M."/>
            <person name="Andrzejewski T.M."/>
            <person name="Davidsen T.M."/>
            <person name="Wayne K.J."/>
            <person name="Tettelin H."/>
            <person name="Glass J.I."/>
            <person name="Rusch D."/>
            <person name="Podicherti R."/>
            <person name="Tsui H.-C.T."/>
            <person name="Winkler M.E."/>
        </authorList>
    </citation>
    <scope>NUCLEOTIDE SEQUENCE</scope>
</reference>
<dbReference type="GO" id="GO:0005829">
    <property type="term" value="C:cytosol"/>
    <property type="evidence" value="ECO:0007669"/>
    <property type="project" value="TreeGrafter"/>
</dbReference>
<sequence length="190" mass="21893">MKTLVIFAHPNPQSFCGALRDSFINGAQSGNHTVKVIDLYKENFDPISFGDNKISPDVEKHQTLIKDANCLVFIYPIWWFRAPAILEGWIDRVFTLGFAFNFKNVIGNWGRPIGLLPCDRAIIINTYGSPAVATKYFYMNIPFRRLKRGVLKMCGIRKIKIFNCWSVPFIPEEKRKTYLKKVFKIGKNLI</sequence>
<gene>
    <name evidence="4" type="ORF">METZ01_LOCUS150619</name>
</gene>
<accession>A0A382A8A0</accession>
<organism evidence="4">
    <name type="scientific">marine metagenome</name>
    <dbReference type="NCBI Taxonomy" id="408172"/>
    <lineage>
        <taxon>unclassified sequences</taxon>
        <taxon>metagenomes</taxon>
        <taxon>ecological metagenomes</taxon>
    </lineage>
</organism>
<dbReference type="PANTHER" id="PTHR10204:SF34">
    <property type="entry name" value="NAD(P)H DEHYDROGENASE [QUINONE] 1 ISOFORM 1"/>
    <property type="match status" value="1"/>
</dbReference>
<dbReference type="InterPro" id="IPR003680">
    <property type="entry name" value="Flavodoxin_fold"/>
</dbReference>
<dbReference type="Gene3D" id="3.40.50.360">
    <property type="match status" value="1"/>
</dbReference>
<keyword evidence="2" id="KW-0560">Oxidoreductase</keyword>
<evidence type="ECO:0000256" key="1">
    <source>
        <dbReference type="ARBA" id="ARBA00006252"/>
    </source>
</evidence>
<dbReference type="Pfam" id="PF02525">
    <property type="entry name" value="Flavodoxin_2"/>
    <property type="match status" value="1"/>
</dbReference>
<dbReference type="InterPro" id="IPR029039">
    <property type="entry name" value="Flavoprotein-like_sf"/>
</dbReference>
<dbReference type="PANTHER" id="PTHR10204">
    <property type="entry name" value="NAD P H OXIDOREDUCTASE-RELATED"/>
    <property type="match status" value="1"/>
</dbReference>
<dbReference type="EMBL" id="UINC01024338">
    <property type="protein sequence ID" value="SVA97765.1"/>
    <property type="molecule type" value="Genomic_DNA"/>
</dbReference>
<dbReference type="AlphaFoldDB" id="A0A382A8A0"/>
<dbReference type="GO" id="GO:0003955">
    <property type="term" value="F:NAD(P)H dehydrogenase (quinone) activity"/>
    <property type="evidence" value="ECO:0007669"/>
    <property type="project" value="TreeGrafter"/>
</dbReference>
<comment type="similarity">
    <text evidence="1">Belongs to the NAD(P)H dehydrogenase (quinone) family.</text>
</comment>
<evidence type="ECO:0000313" key="4">
    <source>
        <dbReference type="EMBL" id="SVA97765.1"/>
    </source>
</evidence>
<dbReference type="InterPro" id="IPR051545">
    <property type="entry name" value="NAD(P)H_dehydrogenase_qn"/>
</dbReference>
<proteinExistence type="inferred from homology"/>
<name>A0A382A8A0_9ZZZZ</name>